<dbReference type="PANTHER" id="PTHR23028">
    <property type="entry name" value="ACETYLTRANSFERASE"/>
    <property type="match status" value="1"/>
</dbReference>
<dbReference type="Proteomes" id="UP000663842">
    <property type="component" value="Unassembled WGS sequence"/>
</dbReference>
<proteinExistence type="predicted"/>
<dbReference type="PANTHER" id="PTHR23028:SF53">
    <property type="entry name" value="ACYL_TRANSF_3 DOMAIN-CONTAINING PROTEIN"/>
    <property type="match status" value="1"/>
</dbReference>
<feature type="domain" description="SGNH" evidence="3">
    <location>
        <begin position="435"/>
        <end position="638"/>
    </location>
</feature>
<dbReference type="GO" id="GO:0016020">
    <property type="term" value="C:membrane"/>
    <property type="evidence" value="ECO:0007669"/>
    <property type="project" value="TreeGrafter"/>
</dbReference>
<dbReference type="EMBL" id="CAJNRG010004584">
    <property type="protein sequence ID" value="CAF2067236.1"/>
    <property type="molecule type" value="Genomic_DNA"/>
</dbReference>
<feature type="transmembrane region" description="Helical" evidence="1">
    <location>
        <begin position="163"/>
        <end position="182"/>
    </location>
</feature>
<accession>A0A816QZ66</accession>
<evidence type="ECO:0000259" key="2">
    <source>
        <dbReference type="Pfam" id="PF01757"/>
    </source>
</evidence>
<feature type="transmembrane region" description="Helical" evidence="1">
    <location>
        <begin position="202"/>
        <end position="225"/>
    </location>
</feature>
<dbReference type="InterPro" id="IPR043968">
    <property type="entry name" value="SGNH"/>
</dbReference>
<dbReference type="EMBL" id="CAJOBF010004651">
    <property type="protein sequence ID" value="CAF4147522.1"/>
    <property type="molecule type" value="Genomic_DNA"/>
</dbReference>
<dbReference type="InterPro" id="IPR002656">
    <property type="entry name" value="Acyl_transf_3_dom"/>
</dbReference>
<dbReference type="AlphaFoldDB" id="A0A816QZ66"/>
<evidence type="ECO:0008006" key="7">
    <source>
        <dbReference type="Google" id="ProtNLM"/>
    </source>
</evidence>
<comment type="caution">
    <text evidence="4">The sequence shown here is derived from an EMBL/GenBank/DDBJ whole genome shotgun (WGS) entry which is preliminary data.</text>
</comment>
<sequence length="647" mass="74903">MLVYREEIDGLRALAIVPVILYHAGFTGFFAGGYVGVDIFFVISGYLITSLIEAEFDSGTFSLGHFYERRCRRILPALFLIIFVSSGFAYCWMLPEQLKEFGQTLISIVTLSSNIFFWFNDDGYFVQLTELNPLVHTWSLAVEEQFYVIFPVLCYFLSNKKRFLVTLLACLALLSFFLAQWGGNLQSISNDRFQFFSQHICASFYLPAGRAWELLIGAFAAFYLRINDSVGKRLYKYEQFLSFLGLVFIIISVQYLDHRHIPPFPNCYTLLPTSGATLIILFGNKHTLVGRLLSIRPLRWLGLISYSMYLWHQPLLVFARLRSNQSPQFLIILIIISVVHLLSALSYFFIEKPFRNKQRFSRRQIFCTAGVITIFTLALAIFLIRTADNRSMMISKGGDPYLFDLQKYGHWRYVAAAFTDRERRKKTFSNETIASNRSIALIGDSFAQDVYNMIIEGKHLLNYEICTFYISAKCQIYIGPENRLDHIEAQYKQECTNANDIKYALPLVRQANIILFASYWMEWSARRLLLTLKLLNLTKQQQVFIIGAKDFGDVRPMLYVNKSTQYRLKQRQSPKPHVVKVNRLLEQTIDKSMFVNTLKMVCIGYDEICHLFTPDGKLISYDGIHLTRYGARHIGNIIFKNKPLNRL</sequence>
<evidence type="ECO:0000313" key="5">
    <source>
        <dbReference type="EMBL" id="CAF4147522.1"/>
    </source>
</evidence>
<feature type="transmembrane region" description="Helical" evidence="1">
    <location>
        <begin position="12"/>
        <end position="31"/>
    </location>
</feature>
<feature type="transmembrane region" description="Helical" evidence="1">
    <location>
        <begin position="365"/>
        <end position="384"/>
    </location>
</feature>
<dbReference type="InterPro" id="IPR050879">
    <property type="entry name" value="Acyltransferase_3"/>
</dbReference>
<feature type="transmembrane region" description="Helical" evidence="1">
    <location>
        <begin position="300"/>
        <end position="321"/>
    </location>
</feature>
<organism evidence="4 6">
    <name type="scientific">Rotaria magnacalcarata</name>
    <dbReference type="NCBI Taxonomy" id="392030"/>
    <lineage>
        <taxon>Eukaryota</taxon>
        <taxon>Metazoa</taxon>
        <taxon>Spiralia</taxon>
        <taxon>Gnathifera</taxon>
        <taxon>Rotifera</taxon>
        <taxon>Eurotatoria</taxon>
        <taxon>Bdelloidea</taxon>
        <taxon>Philodinida</taxon>
        <taxon>Philodinidae</taxon>
        <taxon>Rotaria</taxon>
    </lineage>
</organism>
<dbReference type="GO" id="GO:0016747">
    <property type="term" value="F:acyltransferase activity, transferring groups other than amino-acyl groups"/>
    <property type="evidence" value="ECO:0007669"/>
    <property type="project" value="InterPro"/>
</dbReference>
<protein>
    <recommendedName>
        <fullName evidence="7">Acyltransferase</fullName>
    </recommendedName>
</protein>
<evidence type="ECO:0000313" key="4">
    <source>
        <dbReference type="EMBL" id="CAF2067236.1"/>
    </source>
</evidence>
<reference evidence="4" key="1">
    <citation type="submission" date="2021-02" db="EMBL/GenBank/DDBJ databases">
        <authorList>
            <person name="Nowell W R."/>
        </authorList>
    </citation>
    <scope>NUCLEOTIDE SEQUENCE</scope>
</reference>
<feature type="domain" description="Acyltransferase 3" evidence="2">
    <location>
        <begin position="6"/>
        <end position="341"/>
    </location>
</feature>
<evidence type="ECO:0000259" key="3">
    <source>
        <dbReference type="Pfam" id="PF19040"/>
    </source>
</evidence>
<gene>
    <name evidence="5" type="ORF">UXM345_LOCUS24930</name>
    <name evidence="4" type="ORF">XDN619_LOCUS11855</name>
</gene>
<feature type="transmembrane region" description="Helical" evidence="1">
    <location>
        <begin position="74"/>
        <end position="95"/>
    </location>
</feature>
<evidence type="ECO:0000256" key="1">
    <source>
        <dbReference type="SAM" id="Phobius"/>
    </source>
</evidence>
<name>A0A816QZ66_9BILA</name>
<dbReference type="Pfam" id="PF19040">
    <property type="entry name" value="SGNH"/>
    <property type="match status" value="1"/>
</dbReference>
<evidence type="ECO:0000313" key="6">
    <source>
        <dbReference type="Proteomes" id="UP000663887"/>
    </source>
</evidence>
<dbReference type="Pfam" id="PF01757">
    <property type="entry name" value="Acyl_transf_3"/>
    <property type="match status" value="1"/>
</dbReference>
<feature type="transmembrane region" description="Helical" evidence="1">
    <location>
        <begin position="327"/>
        <end position="350"/>
    </location>
</feature>
<keyword evidence="1" id="KW-0812">Transmembrane</keyword>
<keyword evidence="1" id="KW-1133">Transmembrane helix</keyword>
<feature type="transmembrane region" description="Helical" evidence="1">
    <location>
        <begin position="101"/>
        <end position="119"/>
    </location>
</feature>
<feature type="transmembrane region" description="Helical" evidence="1">
    <location>
        <begin position="237"/>
        <end position="256"/>
    </location>
</feature>
<keyword evidence="1" id="KW-0472">Membrane</keyword>
<dbReference type="Proteomes" id="UP000663887">
    <property type="component" value="Unassembled WGS sequence"/>
</dbReference>
<feature type="transmembrane region" description="Helical" evidence="1">
    <location>
        <begin position="268"/>
        <end position="288"/>
    </location>
</feature>
<dbReference type="GO" id="GO:0000271">
    <property type="term" value="P:polysaccharide biosynthetic process"/>
    <property type="evidence" value="ECO:0007669"/>
    <property type="project" value="TreeGrafter"/>
</dbReference>